<name>A0A2X4U0K4_9NOCA</name>
<dbReference type="AlphaFoldDB" id="A0A2X4U0K4"/>
<organism evidence="2 3">
    <name type="scientific">Rhodococcus coprophilus</name>
    <dbReference type="NCBI Taxonomy" id="38310"/>
    <lineage>
        <taxon>Bacteria</taxon>
        <taxon>Bacillati</taxon>
        <taxon>Actinomycetota</taxon>
        <taxon>Actinomycetes</taxon>
        <taxon>Mycobacteriales</taxon>
        <taxon>Nocardiaceae</taxon>
        <taxon>Rhodococcus</taxon>
    </lineage>
</organism>
<keyword evidence="3" id="KW-1185">Reference proteome</keyword>
<proteinExistence type="predicted"/>
<evidence type="ECO:0000313" key="3">
    <source>
        <dbReference type="Proteomes" id="UP000249091"/>
    </source>
</evidence>
<feature type="region of interest" description="Disordered" evidence="1">
    <location>
        <begin position="1"/>
        <end position="54"/>
    </location>
</feature>
<accession>A0A2X4U0K4</accession>
<protein>
    <submittedName>
        <fullName evidence="2">Uncharacterized protein</fullName>
    </submittedName>
</protein>
<reference evidence="2 3" key="1">
    <citation type="submission" date="2018-06" db="EMBL/GenBank/DDBJ databases">
        <authorList>
            <consortium name="Pathogen Informatics"/>
            <person name="Doyle S."/>
        </authorList>
    </citation>
    <scope>NUCLEOTIDE SEQUENCE [LARGE SCALE GENOMIC DNA]</scope>
    <source>
        <strain evidence="2 3">NCTC10994</strain>
    </source>
</reference>
<dbReference type="Proteomes" id="UP000249091">
    <property type="component" value="Chromosome 1"/>
</dbReference>
<feature type="compositionally biased region" description="Basic and acidic residues" evidence="1">
    <location>
        <begin position="42"/>
        <end position="54"/>
    </location>
</feature>
<dbReference type="EMBL" id="LS483468">
    <property type="protein sequence ID" value="SQI28558.1"/>
    <property type="molecule type" value="Genomic_DNA"/>
</dbReference>
<dbReference type="STRING" id="1219011.GCA_001895045_00028"/>
<evidence type="ECO:0000256" key="1">
    <source>
        <dbReference type="SAM" id="MobiDB-lite"/>
    </source>
</evidence>
<dbReference type="KEGG" id="rcr:NCTC10994_00307"/>
<feature type="compositionally biased region" description="Basic and acidic residues" evidence="1">
    <location>
        <begin position="9"/>
        <end position="20"/>
    </location>
</feature>
<sequence length="194" mass="21171">MACSGSRCGRNDRQSWEKSGVDGSDGFAEFAGCGNDTGTSDQHVHDGSDDHEVIEPLSPHQIDADQTAITAMQMILSWQPAVDESKTDALIRATPWLGGDLRAVAEDGQRAEVRPDADWQQWASSRDALTATCARSDSTPAAPSGMRTLVIDVTCTQSVLHASGQSTRLTPQTWRTTVTRTDDGWRLTDYRYQQ</sequence>
<gene>
    <name evidence="2" type="ORF">NCTC10994_00307</name>
</gene>
<evidence type="ECO:0000313" key="2">
    <source>
        <dbReference type="EMBL" id="SQI28558.1"/>
    </source>
</evidence>